<dbReference type="FunFam" id="1.10.286.20:FF:000001">
    <property type="entry name" value="Elongation factor Ts"/>
    <property type="match status" value="1"/>
</dbReference>
<feature type="repeat" description="PPR" evidence="7">
    <location>
        <begin position="1198"/>
        <end position="1232"/>
    </location>
</feature>
<evidence type="ECO:0000313" key="10">
    <source>
        <dbReference type="EMBL" id="GER31157.1"/>
    </source>
</evidence>
<dbReference type="SUPFAM" id="SSF81901">
    <property type="entry name" value="HCP-like"/>
    <property type="match status" value="1"/>
</dbReference>
<gene>
    <name evidence="6" type="primary">EFTS</name>
    <name evidence="10" type="ORF">STAS_07146</name>
</gene>
<evidence type="ECO:0000256" key="3">
    <source>
        <dbReference type="ARBA" id="ARBA00022737"/>
    </source>
</evidence>
<evidence type="ECO:0000256" key="1">
    <source>
        <dbReference type="ARBA" id="ARBA00005532"/>
    </source>
</evidence>
<dbReference type="HAMAP" id="MF_00050">
    <property type="entry name" value="EF_Ts"/>
    <property type="match status" value="1"/>
</dbReference>
<sequence>MAFTRGMKRPIEIIYKRLSSPVKCGHAYSTYTTSKGVSSSVSRFSEINASGFLNYSRSINNSGICFIRTYSSQISASEQMNLIKQLRERTSAPIKEVKSALVACHWDIEAAQKELRKKGVVLASKKSSRTAAEGLVAVAQDEEKAVVIELNCETDFVARNDIFQYLVSMRISFFLCSIDFHSPAIGYFLRPLAFWFYFVVALSLAKTALQLERSAAAVYAQINISVAPEYLWDNNGDVLLASLRLILTVPFTFFIFQDLKVNFDHPKLTGERTVQNAIVEVAAMMGENVKLRSVITLPAPSHGVLSTYLHTSPQPGIGRIAGLLSLEVEDKNVSLDAVQRVGSEIAMHLVAAKPLFLSKEDVNSYYLENERDIIRSQAERTGKSQMAIDKMVEGRLRKYFEEVVLLEQKFIVDDTINIKFFMSDFNILYPLLQTLLNKLSKEVGSTVKIGNFLRVEVGEGHRIEAASGTEPVSQVAFTTAAKSPASSLGDLLLVASIAKTLSKPGGIHTLDRDGDSIPLSEELVLQILRRGSLDASRKLDFFRWCSLRHNYKHSTGTYSQMFRSICFLPNRHYNDILELLASMRRDGLTLDSSTLKLILDGFIRSGKYDSALEVLDYVERELIDKRRLSPDAYGPIVVALVRKNQVSLALSIFLKLLNSSTVGDSLVIPDAIACNELLVSLKKSGMKDEFMEVFGKLRATKLYPLDRWGYNICIHTLGCWGDLSIALSLFKEMKGKSGSFDPDLCTYNSLIHVFCSLGKVKDALTVWEELKSSSGHEPDSYTYRILIQGCCKSYRINDALQIFSEMQYNGVRAENVVYNSLLDGLLKSRKLNEACNLFEKMVDDDGVRASCWTYNILIDGLLKNGRPAAAYTLFSDLKKKGNNFVDNVSYSIVILHVCREGKIEEALKLVEEMEARGFVVDLVTITSLLTALYRRGLWDLTEKLMRKHIRDGNLVLSILKWKSAMEGSLKSPQSKDKDLMPIFPSTNDIADFLSLSKLEGGKIKDFEQPGNIEIDEWSSSPYMDMLANKFTSCDQSPVKGFTMSRGVRVMAKGEDSFDIDMVNTYLSIFLSKGKLSLACKLFEVFTSMGVDPVSYTYNSIMSSFVKKGYFREAWAVLDAMGETLNPADIATYNIIIQGLGKMGRADLASAILEKLTNEGGYLDVVMYNTLINALGKAGRVDEADELFGQMKAGGINPDVVTYNTLIEVHAKAGRVKDAYKVLRMMLDAGCAPNHVTDTILDFLESEIERLRYEKAFAALSLAKTALQLERSVAAVYAQINISVAPEYLWDNNGDVLLASLRLILTVPFTFFIFQDLKVNFDHPKLTGERTVQNAIVEVAAMMGENVKLRSVITLPAPSHGVLSTYLHTSPQPGIGRIAGLLSLEVEDKNVSLDAVQRVGSEIAMHLVAAKPLFLSKEDVNSYYLENERDIIRSQVLVGYFWWFEDSS</sequence>
<evidence type="ECO:0000256" key="4">
    <source>
        <dbReference type="ARBA" id="ARBA00022768"/>
    </source>
</evidence>
<comment type="subcellular location">
    <subcellularLocation>
        <location evidence="6">Mitochondrion</location>
    </subcellularLocation>
</comment>
<accession>A0A5A7PFW7</accession>
<dbReference type="EMBL" id="BKCP01004439">
    <property type="protein sequence ID" value="GER31157.1"/>
    <property type="molecule type" value="Genomic_DNA"/>
</dbReference>
<dbReference type="FunFam" id="1.10.8.10:FF:000001">
    <property type="entry name" value="Elongation factor Ts"/>
    <property type="match status" value="1"/>
</dbReference>
<reference evidence="11" key="1">
    <citation type="journal article" date="2019" name="Curr. Biol.">
        <title>Genome Sequence of Striga asiatica Provides Insight into the Evolution of Plant Parasitism.</title>
        <authorList>
            <person name="Yoshida S."/>
            <person name="Kim S."/>
            <person name="Wafula E.K."/>
            <person name="Tanskanen J."/>
            <person name="Kim Y.M."/>
            <person name="Honaas L."/>
            <person name="Yang Z."/>
            <person name="Spallek T."/>
            <person name="Conn C.E."/>
            <person name="Ichihashi Y."/>
            <person name="Cheong K."/>
            <person name="Cui S."/>
            <person name="Der J.P."/>
            <person name="Gundlach H."/>
            <person name="Jiao Y."/>
            <person name="Hori C."/>
            <person name="Ishida J.K."/>
            <person name="Kasahara H."/>
            <person name="Kiba T."/>
            <person name="Kim M.S."/>
            <person name="Koo N."/>
            <person name="Laohavisit A."/>
            <person name="Lee Y.H."/>
            <person name="Lumba S."/>
            <person name="McCourt P."/>
            <person name="Mortimer J.C."/>
            <person name="Mutuku J.M."/>
            <person name="Nomura T."/>
            <person name="Sasaki-Sekimoto Y."/>
            <person name="Seto Y."/>
            <person name="Wang Y."/>
            <person name="Wakatake T."/>
            <person name="Sakakibara H."/>
            <person name="Demura T."/>
            <person name="Yamaguchi S."/>
            <person name="Yoneyama K."/>
            <person name="Manabe R.I."/>
            <person name="Nelson D.C."/>
            <person name="Schulman A.H."/>
            <person name="Timko M.P."/>
            <person name="dePamphilis C.W."/>
            <person name="Choi D."/>
            <person name="Shirasu K."/>
        </authorList>
    </citation>
    <scope>NUCLEOTIDE SEQUENCE [LARGE SCALE GENOMIC DNA]</scope>
    <source>
        <strain evidence="11">cv. UVA1</strain>
    </source>
</reference>
<comment type="similarity">
    <text evidence="2">Belongs to the PPR family. P subfamily.</text>
</comment>
<dbReference type="Pfam" id="PF00889">
    <property type="entry name" value="EF_TS"/>
    <property type="match status" value="2"/>
</dbReference>
<dbReference type="OrthoDB" id="185373at2759"/>
<dbReference type="SUPFAM" id="SSF46934">
    <property type="entry name" value="UBA-like"/>
    <property type="match status" value="1"/>
</dbReference>
<evidence type="ECO:0000256" key="2">
    <source>
        <dbReference type="ARBA" id="ARBA00007626"/>
    </source>
</evidence>
<dbReference type="PANTHER" id="PTHR47447">
    <property type="entry name" value="OS03G0856100 PROTEIN"/>
    <property type="match status" value="1"/>
</dbReference>
<dbReference type="PROSITE" id="PS01127">
    <property type="entry name" value="EF_TS_2"/>
    <property type="match status" value="1"/>
</dbReference>
<organism evidence="10 11">
    <name type="scientific">Striga asiatica</name>
    <name type="common">Asiatic witchweed</name>
    <name type="synonym">Buchnera asiatica</name>
    <dbReference type="NCBI Taxonomy" id="4170"/>
    <lineage>
        <taxon>Eukaryota</taxon>
        <taxon>Viridiplantae</taxon>
        <taxon>Streptophyta</taxon>
        <taxon>Embryophyta</taxon>
        <taxon>Tracheophyta</taxon>
        <taxon>Spermatophyta</taxon>
        <taxon>Magnoliopsida</taxon>
        <taxon>eudicotyledons</taxon>
        <taxon>Gunneridae</taxon>
        <taxon>Pentapetalae</taxon>
        <taxon>asterids</taxon>
        <taxon>lamiids</taxon>
        <taxon>Lamiales</taxon>
        <taxon>Orobanchaceae</taxon>
        <taxon>Buchnereae</taxon>
        <taxon>Striga</taxon>
    </lineage>
</organism>
<dbReference type="GO" id="GO:0005739">
    <property type="term" value="C:mitochondrion"/>
    <property type="evidence" value="ECO:0007669"/>
    <property type="project" value="UniProtKB-SubCell"/>
</dbReference>
<comment type="caution">
    <text evidence="10">The sequence shown here is derived from an EMBL/GenBank/DDBJ whole genome shotgun (WGS) entry which is preliminary data.</text>
</comment>
<keyword evidence="5 6" id="KW-0648">Protein biosynthesis</keyword>
<evidence type="ECO:0000256" key="5">
    <source>
        <dbReference type="ARBA" id="ARBA00022917"/>
    </source>
</evidence>
<dbReference type="InterPro" id="IPR018101">
    <property type="entry name" value="Transl_elong_Ts_CS"/>
</dbReference>
<feature type="repeat" description="PPR" evidence="7">
    <location>
        <begin position="743"/>
        <end position="778"/>
    </location>
</feature>
<dbReference type="SUPFAM" id="SSF54713">
    <property type="entry name" value="Elongation factor Ts (EF-Ts), dimerisation domain"/>
    <property type="match status" value="2"/>
</dbReference>
<dbReference type="InterPro" id="IPR001816">
    <property type="entry name" value="Transl_elong_EFTs/EF1B"/>
</dbReference>
<keyword evidence="11" id="KW-1185">Reference proteome</keyword>
<dbReference type="Pfam" id="PF01535">
    <property type="entry name" value="PPR"/>
    <property type="match status" value="1"/>
</dbReference>
<feature type="domain" description="Translation elongation factor EFTs/EF1B dimerisation" evidence="9">
    <location>
        <begin position="1324"/>
        <end position="1435"/>
    </location>
</feature>
<proteinExistence type="inferred from homology"/>
<dbReference type="Pfam" id="PF13041">
    <property type="entry name" value="PPR_2"/>
    <property type="match status" value="5"/>
</dbReference>
<dbReference type="Gene3D" id="1.25.40.10">
    <property type="entry name" value="Tetratricopeptide repeat domain"/>
    <property type="match status" value="5"/>
</dbReference>
<evidence type="ECO:0000259" key="9">
    <source>
        <dbReference type="Pfam" id="PF00889"/>
    </source>
</evidence>
<feature type="repeat" description="PPR" evidence="7">
    <location>
        <begin position="779"/>
        <end position="813"/>
    </location>
</feature>
<comment type="similarity">
    <text evidence="1 6 8">Belongs to the EF-Ts family.</text>
</comment>
<dbReference type="InterPro" id="IPR036402">
    <property type="entry name" value="EF-Ts_dimer_sf"/>
</dbReference>
<dbReference type="Proteomes" id="UP000325081">
    <property type="component" value="Unassembled WGS sequence"/>
</dbReference>
<evidence type="ECO:0000256" key="6">
    <source>
        <dbReference type="HAMAP-Rule" id="MF_03135"/>
    </source>
</evidence>
<dbReference type="NCBIfam" id="TIGR00116">
    <property type="entry name" value="tsf"/>
    <property type="match status" value="1"/>
</dbReference>
<dbReference type="CDD" id="cd14275">
    <property type="entry name" value="UBA_EF-Ts"/>
    <property type="match status" value="1"/>
</dbReference>
<dbReference type="InterPro" id="IPR014039">
    <property type="entry name" value="Transl_elong_EFTs/EF1B_dimer"/>
</dbReference>
<feature type="repeat" description="PPR" evidence="7">
    <location>
        <begin position="814"/>
        <end position="848"/>
    </location>
</feature>
<dbReference type="PANTHER" id="PTHR47447:SF28">
    <property type="entry name" value="PENTACOTRIPEPTIDE-REPEAT REGION OF PRORP DOMAIN-CONTAINING PROTEIN"/>
    <property type="match status" value="1"/>
</dbReference>
<keyword evidence="6" id="KW-0496">Mitochondrion</keyword>
<dbReference type="InterPro" id="IPR011990">
    <property type="entry name" value="TPR-like_helical_dom_sf"/>
</dbReference>
<dbReference type="NCBIfam" id="TIGR00756">
    <property type="entry name" value="PPR"/>
    <property type="match status" value="8"/>
</dbReference>
<dbReference type="Gene3D" id="1.10.8.10">
    <property type="entry name" value="DNA helicase RuvA subunit, C-terminal domain"/>
    <property type="match status" value="1"/>
</dbReference>
<dbReference type="Gene3D" id="3.30.479.20">
    <property type="entry name" value="Elongation factor Ts, dimerisation domain"/>
    <property type="match status" value="2"/>
</dbReference>
<comment type="function">
    <text evidence="6 8">Associates with the EF-Tu.GDP complex and induces the exchange of GDP to GTP. It remains bound to the aminoacyl-tRNA.EF-Tu.GTP complex up to the GTP hydrolysis stage on the ribosome.</text>
</comment>
<feature type="repeat" description="PPR" evidence="7">
    <location>
        <begin position="1128"/>
        <end position="1162"/>
    </location>
</feature>
<feature type="repeat" description="PPR" evidence="7">
    <location>
        <begin position="850"/>
        <end position="884"/>
    </location>
</feature>
<feature type="repeat" description="PPR" evidence="7">
    <location>
        <begin position="1163"/>
        <end position="1197"/>
    </location>
</feature>
<dbReference type="InterPro" id="IPR002885">
    <property type="entry name" value="PPR_rpt"/>
</dbReference>
<dbReference type="GO" id="GO:0003746">
    <property type="term" value="F:translation elongation factor activity"/>
    <property type="evidence" value="ECO:0007669"/>
    <property type="project" value="UniProtKB-UniRule"/>
</dbReference>
<dbReference type="InterPro" id="IPR009060">
    <property type="entry name" value="UBA-like_sf"/>
</dbReference>
<evidence type="ECO:0000313" key="11">
    <source>
        <dbReference type="Proteomes" id="UP000325081"/>
    </source>
</evidence>
<feature type="repeat" description="PPR" evidence="7">
    <location>
        <begin position="1093"/>
        <end position="1123"/>
    </location>
</feature>
<keyword evidence="3" id="KW-0677">Repeat</keyword>
<feature type="repeat" description="PPR" evidence="7">
    <location>
        <begin position="886"/>
        <end position="920"/>
    </location>
</feature>
<evidence type="ECO:0000256" key="8">
    <source>
        <dbReference type="RuleBase" id="RU000642"/>
    </source>
</evidence>
<dbReference type="PROSITE" id="PS51375">
    <property type="entry name" value="PPR"/>
    <property type="match status" value="9"/>
</dbReference>
<name>A0A5A7PFW7_STRAF</name>
<protein>
    <recommendedName>
        <fullName evidence="6">Elongation factor Ts, mitochondrial</fullName>
        <shortName evidence="6">EF-Ts</shortName>
        <shortName evidence="6">EF-TsMt</shortName>
    </recommendedName>
</protein>
<evidence type="ECO:0000256" key="7">
    <source>
        <dbReference type="PROSITE-ProRule" id="PRU00708"/>
    </source>
</evidence>
<dbReference type="Gene3D" id="1.10.286.20">
    <property type="match status" value="1"/>
</dbReference>
<keyword evidence="4 6" id="KW-0251">Elongation factor</keyword>
<feature type="domain" description="Translation elongation factor EFTs/EF1B dimerisation" evidence="9">
    <location>
        <begin position="267"/>
        <end position="459"/>
    </location>
</feature>